<feature type="region of interest" description="Disordered" evidence="1">
    <location>
        <begin position="1"/>
        <end position="20"/>
    </location>
</feature>
<keyword evidence="3" id="KW-1185">Reference proteome</keyword>
<reference evidence="2" key="2">
    <citation type="submission" date="2023-05" db="EMBL/GenBank/DDBJ databases">
        <authorList>
            <consortium name="Lawrence Berkeley National Laboratory"/>
            <person name="Steindorff A."/>
            <person name="Hensen N."/>
            <person name="Bonometti L."/>
            <person name="Westerberg I."/>
            <person name="Brannstrom I.O."/>
            <person name="Guillou S."/>
            <person name="Cros-Aarteil S."/>
            <person name="Calhoun S."/>
            <person name="Haridas S."/>
            <person name="Kuo A."/>
            <person name="Mondo S."/>
            <person name="Pangilinan J."/>
            <person name="Riley R."/>
            <person name="Labutti K."/>
            <person name="Andreopoulos B."/>
            <person name="Lipzen A."/>
            <person name="Chen C."/>
            <person name="Yanf M."/>
            <person name="Daum C."/>
            <person name="Ng V."/>
            <person name="Clum A."/>
            <person name="Ohm R."/>
            <person name="Martin F."/>
            <person name="Silar P."/>
            <person name="Natvig D."/>
            <person name="Lalanne C."/>
            <person name="Gautier V."/>
            <person name="Ament-Velasquez S.L."/>
            <person name="Kruys A."/>
            <person name="Hutchinson M.I."/>
            <person name="Powell A.J."/>
            <person name="Barry K."/>
            <person name="Miller A.N."/>
            <person name="Grigoriev I.V."/>
            <person name="Debuchy R."/>
            <person name="Gladieux P."/>
            <person name="Thoren M.H."/>
            <person name="Johannesson H."/>
        </authorList>
    </citation>
    <scope>NUCLEOTIDE SEQUENCE</scope>
    <source>
        <strain evidence="2">CBS 757.83</strain>
    </source>
</reference>
<evidence type="ECO:0000256" key="1">
    <source>
        <dbReference type="SAM" id="MobiDB-lite"/>
    </source>
</evidence>
<name>A0AAN6T2Q3_9PEZI</name>
<protein>
    <submittedName>
        <fullName evidence="2">Uncharacterized protein</fullName>
    </submittedName>
</protein>
<organism evidence="2 3">
    <name type="scientific">Parathielavia hyrcaniae</name>
    <dbReference type="NCBI Taxonomy" id="113614"/>
    <lineage>
        <taxon>Eukaryota</taxon>
        <taxon>Fungi</taxon>
        <taxon>Dikarya</taxon>
        <taxon>Ascomycota</taxon>
        <taxon>Pezizomycotina</taxon>
        <taxon>Sordariomycetes</taxon>
        <taxon>Sordariomycetidae</taxon>
        <taxon>Sordariales</taxon>
        <taxon>Chaetomiaceae</taxon>
        <taxon>Parathielavia</taxon>
    </lineage>
</organism>
<dbReference type="Proteomes" id="UP001305647">
    <property type="component" value="Unassembled WGS sequence"/>
</dbReference>
<proteinExistence type="predicted"/>
<reference evidence="2" key="1">
    <citation type="journal article" date="2023" name="Mol. Phylogenet. Evol.">
        <title>Genome-scale phylogeny and comparative genomics of the fungal order Sordariales.</title>
        <authorList>
            <person name="Hensen N."/>
            <person name="Bonometti L."/>
            <person name="Westerberg I."/>
            <person name="Brannstrom I.O."/>
            <person name="Guillou S."/>
            <person name="Cros-Aarteil S."/>
            <person name="Calhoun S."/>
            <person name="Haridas S."/>
            <person name="Kuo A."/>
            <person name="Mondo S."/>
            <person name="Pangilinan J."/>
            <person name="Riley R."/>
            <person name="LaButti K."/>
            <person name="Andreopoulos B."/>
            <person name="Lipzen A."/>
            <person name="Chen C."/>
            <person name="Yan M."/>
            <person name="Daum C."/>
            <person name="Ng V."/>
            <person name="Clum A."/>
            <person name="Steindorff A."/>
            <person name="Ohm R.A."/>
            <person name="Martin F."/>
            <person name="Silar P."/>
            <person name="Natvig D.O."/>
            <person name="Lalanne C."/>
            <person name="Gautier V."/>
            <person name="Ament-Velasquez S.L."/>
            <person name="Kruys A."/>
            <person name="Hutchinson M.I."/>
            <person name="Powell A.J."/>
            <person name="Barry K."/>
            <person name="Miller A.N."/>
            <person name="Grigoriev I.V."/>
            <person name="Debuchy R."/>
            <person name="Gladieux P."/>
            <person name="Hiltunen Thoren M."/>
            <person name="Johannesson H."/>
        </authorList>
    </citation>
    <scope>NUCLEOTIDE SEQUENCE</scope>
    <source>
        <strain evidence="2">CBS 757.83</strain>
    </source>
</reference>
<accession>A0AAN6T2Q3</accession>
<feature type="region of interest" description="Disordered" evidence="1">
    <location>
        <begin position="35"/>
        <end position="67"/>
    </location>
</feature>
<sequence length="198" mass="22283">MSYMKIKNKPSPRGTKDTSLSKALYATHVILPISPQTVSVDDENDSRPNDVEPTPDHPTSKRQLRNPISLSCVRRDIHAKNTNLWCGTKQQQRRGYIGERAGNRSSIQEKKCPKKKKKKRKKFWLTNKLFAIGNEARWSPDGEGVWGRPGPKPSDGDRSTGPTSVRCGAGRDRSQPSQARGKTAIGPRIWLLWLMRPS</sequence>
<evidence type="ECO:0000313" key="2">
    <source>
        <dbReference type="EMBL" id="KAK4101909.1"/>
    </source>
</evidence>
<dbReference type="EMBL" id="MU863633">
    <property type="protein sequence ID" value="KAK4101909.1"/>
    <property type="molecule type" value="Genomic_DNA"/>
</dbReference>
<feature type="compositionally biased region" description="Basic residues" evidence="1">
    <location>
        <begin position="1"/>
        <end position="10"/>
    </location>
</feature>
<feature type="region of interest" description="Disordered" evidence="1">
    <location>
        <begin position="138"/>
        <end position="183"/>
    </location>
</feature>
<feature type="region of interest" description="Disordered" evidence="1">
    <location>
        <begin position="90"/>
        <end position="118"/>
    </location>
</feature>
<evidence type="ECO:0000313" key="3">
    <source>
        <dbReference type="Proteomes" id="UP001305647"/>
    </source>
</evidence>
<comment type="caution">
    <text evidence="2">The sequence shown here is derived from an EMBL/GenBank/DDBJ whole genome shotgun (WGS) entry which is preliminary data.</text>
</comment>
<feature type="compositionally biased region" description="Basic and acidic residues" evidence="1">
    <location>
        <begin position="45"/>
        <end position="59"/>
    </location>
</feature>
<dbReference type="AlphaFoldDB" id="A0AAN6T2Q3"/>
<gene>
    <name evidence="2" type="ORF">N658DRAFT_41187</name>
</gene>